<proteinExistence type="predicted"/>
<evidence type="ECO:0000313" key="9">
    <source>
        <dbReference type="EMBL" id="GES94796.1"/>
    </source>
</evidence>
<keyword evidence="6" id="KW-0391">Immunity</keyword>
<dbReference type="OrthoDB" id="2426983at2759"/>
<dbReference type="GO" id="GO:0002376">
    <property type="term" value="P:immune system process"/>
    <property type="evidence" value="ECO:0007669"/>
    <property type="project" value="UniProtKB-KW"/>
</dbReference>
<dbReference type="GO" id="GO:0004842">
    <property type="term" value="F:ubiquitin-protein transferase activity"/>
    <property type="evidence" value="ECO:0007669"/>
    <property type="project" value="InterPro"/>
</dbReference>
<feature type="domain" description="RZ-type" evidence="7">
    <location>
        <begin position="21"/>
        <end position="92"/>
    </location>
</feature>
<dbReference type="Proteomes" id="UP000247702">
    <property type="component" value="Unassembled WGS sequence"/>
</dbReference>
<dbReference type="GO" id="GO:0005737">
    <property type="term" value="C:cytoplasm"/>
    <property type="evidence" value="ECO:0007669"/>
    <property type="project" value="UniProtKB-SubCell"/>
</dbReference>
<dbReference type="InterPro" id="IPR046439">
    <property type="entry name" value="ZF_RZ_dom"/>
</dbReference>
<dbReference type="EMBL" id="BLAL01000239">
    <property type="protein sequence ID" value="GES94796.1"/>
    <property type="molecule type" value="Genomic_DNA"/>
</dbReference>
<evidence type="ECO:0000256" key="6">
    <source>
        <dbReference type="ARBA" id="ARBA00022859"/>
    </source>
</evidence>
<evidence type="ECO:0000313" key="10">
    <source>
        <dbReference type="Proteomes" id="UP000247702"/>
    </source>
</evidence>
<dbReference type="InterPro" id="IPR031248">
    <property type="entry name" value="RNF213"/>
</dbReference>
<keyword evidence="5" id="KW-0862">Zinc</keyword>
<evidence type="ECO:0000259" key="7">
    <source>
        <dbReference type="PROSITE" id="PS51981"/>
    </source>
</evidence>
<dbReference type="Pfam" id="PF20173">
    <property type="entry name" value="ZnF_RZ-type"/>
    <property type="match status" value="1"/>
</dbReference>
<reference evidence="8 10" key="1">
    <citation type="submission" date="2017-11" db="EMBL/GenBank/DDBJ databases">
        <title>The genome of Rhizophagus clarus HR1 reveals common genetic basis of auxotrophy among arbuscular mycorrhizal fungi.</title>
        <authorList>
            <person name="Kobayashi Y."/>
        </authorList>
    </citation>
    <scope>NUCLEOTIDE SEQUENCE [LARGE SCALE GENOMIC DNA]</scope>
    <source>
        <strain evidence="8 10">HR1</strain>
    </source>
</reference>
<evidence type="ECO:0000313" key="8">
    <source>
        <dbReference type="EMBL" id="GBB84045.1"/>
    </source>
</evidence>
<dbReference type="GO" id="GO:0008270">
    <property type="term" value="F:zinc ion binding"/>
    <property type="evidence" value="ECO:0007669"/>
    <property type="project" value="UniProtKB-KW"/>
</dbReference>
<dbReference type="Proteomes" id="UP000615446">
    <property type="component" value="Unassembled WGS sequence"/>
</dbReference>
<dbReference type="AlphaFoldDB" id="A0A2Z6Q3E2"/>
<keyword evidence="4" id="KW-0863">Zinc-finger</keyword>
<evidence type="ECO:0000256" key="3">
    <source>
        <dbReference type="ARBA" id="ARBA00022723"/>
    </source>
</evidence>
<evidence type="ECO:0000256" key="1">
    <source>
        <dbReference type="ARBA" id="ARBA00004496"/>
    </source>
</evidence>
<comment type="subcellular location">
    <subcellularLocation>
        <location evidence="1">Cytoplasm</location>
    </subcellularLocation>
</comment>
<keyword evidence="10" id="KW-1185">Reference proteome</keyword>
<dbReference type="PANTHER" id="PTHR22605">
    <property type="entry name" value="RZ-TYPE DOMAIN-CONTAINING PROTEIN"/>
    <property type="match status" value="1"/>
</dbReference>
<dbReference type="GO" id="GO:0016887">
    <property type="term" value="F:ATP hydrolysis activity"/>
    <property type="evidence" value="ECO:0007669"/>
    <property type="project" value="InterPro"/>
</dbReference>
<keyword evidence="3" id="KW-0479">Metal-binding</keyword>
<reference evidence="9" key="2">
    <citation type="submission" date="2019-10" db="EMBL/GenBank/DDBJ databases">
        <title>Conservation and host-specific expression of non-tandemly repeated heterogenous ribosome RNA gene in arbuscular mycorrhizal fungi.</title>
        <authorList>
            <person name="Maeda T."/>
            <person name="Kobayashi Y."/>
            <person name="Nakagawa T."/>
            <person name="Ezawa T."/>
            <person name="Yamaguchi K."/>
            <person name="Bino T."/>
            <person name="Nishimoto Y."/>
            <person name="Shigenobu S."/>
            <person name="Kawaguchi M."/>
        </authorList>
    </citation>
    <scope>NUCLEOTIDE SEQUENCE</scope>
    <source>
        <strain evidence="9">HR1</strain>
    </source>
</reference>
<keyword evidence="2" id="KW-0963">Cytoplasm</keyword>
<accession>A0A2Z6Q3E2</accession>
<evidence type="ECO:0000256" key="4">
    <source>
        <dbReference type="ARBA" id="ARBA00022771"/>
    </source>
</evidence>
<dbReference type="EMBL" id="BEXD01000079">
    <property type="protein sequence ID" value="GBB84045.1"/>
    <property type="molecule type" value="Genomic_DNA"/>
</dbReference>
<evidence type="ECO:0000256" key="5">
    <source>
        <dbReference type="ARBA" id="ARBA00022833"/>
    </source>
</evidence>
<comment type="caution">
    <text evidence="8">The sequence shown here is derived from an EMBL/GenBank/DDBJ whole genome shotgun (WGS) entry which is preliminary data.</text>
</comment>
<name>A0A2Z6Q3E2_9GLOM</name>
<protein>
    <recommendedName>
        <fullName evidence="7">RZ-type domain-containing protein</fullName>
    </recommendedName>
</protein>
<dbReference type="PROSITE" id="PS51981">
    <property type="entry name" value="ZF_RZ"/>
    <property type="match status" value="1"/>
</dbReference>
<dbReference type="PANTHER" id="PTHR22605:SF1">
    <property type="entry name" value="RZ-TYPE DOMAIN-CONTAINING PROTEIN"/>
    <property type="match status" value="1"/>
</dbReference>
<evidence type="ECO:0000256" key="2">
    <source>
        <dbReference type="ARBA" id="ARBA00022490"/>
    </source>
</evidence>
<sequence>MYLHKPQDCQNSFILSCISDVESMVLNAVAVTEETDTNKLTRYICKCGYRYLVTNYDGAVTISKCSNCENTIGGANQHPAAENTSVNDQTGYIREPVNQNLYYSIRYMTPISYRILHLIVHALIGASVPQTALAFLQKNDQTATDSEEYRMDHIRNDWEMLKTLLNCSDTNLALMFHSLISLMMEKPISNQRITTSVEREEWEIEFNNYIVPQIRSVTETATNYRMKLSDVLSKNQKGNLIECEINQTLVMDQRYRSDNLPNLWRTIGIVSYDSFRSYYMSNTIRNNDYPFLSIYFRYSQQLELLKHLLPIVKFVHILHSKLGYKLVRQKAEVMTFREFIEKESNGGENREIFNSLKTAFVNFKLGWNTVLPFVKRYQCHELPSEKPYMSYVLPIVFEVIEIPPRTCESLKFLDASTFDFGSSKTKSETPNGYCLQSMCLDRVSIKDYVARWMKLSSLSAHEEFSKILNIDLRLKHLVALYEFFEEQVINIKIKYINEKYKAPLSADMKIAILRSVDFEQQATTGRMIPADAFALALKRFMFRFLTLENQKEIEPLYIYLQDSSLNLWPSTIPEELIDELFPENLLVANIYYAYDFTTREIE</sequence>
<organism evidence="8 10">
    <name type="scientific">Rhizophagus clarus</name>
    <dbReference type="NCBI Taxonomy" id="94130"/>
    <lineage>
        <taxon>Eukaryota</taxon>
        <taxon>Fungi</taxon>
        <taxon>Fungi incertae sedis</taxon>
        <taxon>Mucoromycota</taxon>
        <taxon>Glomeromycotina</taxon>
        <taxon>Glomeromycetes</taxon>
        <taxon>Glomerales</taxon>
        <taxon>Glomeraceae</taxon>
        <taxon>Rhizophagus</taxon>
    </lineage>
</organism>
<gene>
    <name evidence="9" type="ORF">RCL2_002150300</name>
    <name evidence="8" type="ORF">RclHR1_10690008</name>
</gene>